<dbReference type="AlphaFoldDB" id="A0A5B7GMD9"/>
<organism evidence="2 3">
    <name type="scientific">Portunus trituberculatus</name>
    <name type="common">Swimming crab</name>
    <name type="synonym">Neptunus trituberculatus</name>
    <dbReference type="NCBI Taxonomy" id="210409"/>
    <lineage>
        <taxon>Eukaryota</taxon>
        <taxon>Metazoa</taxon>
        <taxon>Ecdysozoa</taxon>
        <taxon>Arthropoda</taxon>
        <taxon>Crustacea</taxon>
        <taxon>Multicrustacea</taxon>
        <taxon>Malacostraca</taxon>
        <taxon>Eumalacostraca</taxon>
        <taxon>Eucarida</taxon>
        <taxon>Decapoda</taxon>
        <taxon>Pleocyemata</taxon>
        <taxon>Brachyura</taxon>
        <taxon>Eubrachyura</taxon>
        <taxon>Portunoidea</taxon>
        <taxon>Portunidae</taxon>
        <taxon>Portuninae</taxon>
        <taxon>Portunus</taxon>
    </lineage>
</organism>
<protein>
    <submittedName>
        <fullName evidence="2">Uncharacterized protein</fullName>
    </submittedName>
</protein>
<evidence type="ECO:0000313" key="2">
    <source>
        <dbReference type="EMBL" id="MPC61241.1"/>
    </source>
</evidence>
<dbReference type="Proteomes" id="UP000324222">
    <property type="component" value="Unassembled WGS sequence"/>
</dbReference>
<sequence>MQVQWEPGPVGAWLAWTTDLYPSLFFNKLQEFSRLFGSTSHPNMAQYCRNWGKVPGGDRGEPGLEQAPLEEAVTATPETGSVPHSPLPSPPTTTQRHTLYPNCINTATGAVGHGKLSTRHTHGYTGKLTAYTPVMTKNSDSRHATGSFRGMGCKCGGLWPHLWVVSAFRHLIRASPV</sequence>
<accession>A0A5B7GMD9</accession>
<keyword evidence="3" id="KW-1185">Reference proteome</keyword>
<dbReference type="EMBL" id="VSRR010018327">
    <property type="protein sequence ID" value="MPC61241.1"/>
    <property type="molecule type" value="Genomic_DNA"/>
</dbReference>
<evidence type="ECO:0000313" key="3">
    <source>
        <dbReference type="Proteomes" id="UP000324222"/>
    </source>
</evidence>
<gene>
    <name evidence="2" type="ORF">E2C01_055308</name>
</gene>
<reference evidence="2 3" key="1">
    <citation type="submission" date="2019-05" db="EMBL/GenBank/DDBJ databases">
        <title>Another draft genome of Portunus trituberculatus and its Hox gene families provides insights of decapod evolution.</title>
        <authorList>
            <person name="Jeong J.-H."/>
            <person name="Song I."/>
            <person name="Kim S."/>
            <person name="Choi T."/>
            <person name="Kim D."/>
            <person name="Ryu S."/>
            <person name="Kim W."/>
        </authorList>
    </citation>
    <scope>NUCLEOTIDE SEQUENCE [LARGE SCALE GENOMIC DNA]</scope>
    <source>
        <tissue evidence="2">Muscle</tissue>
    </source>
</reference>
<feature type="region of interest" description="Disordered" evidence="1">
    <location>
        <begin position="72"/>
        <end position="94"/>
    </location>
</feature>
<name>A0A5B7GMD9_PORTR</name>
<proteinExistence type="predicted"/>
<evidence type="ECO:0000256" key="1">
    <source>
        <dbReference type="SAM" id="MobiDB-lite"/>
    </source>
</evidence>
<comment type="caution">
    <text evidence="2">The sequence shown here is derived from an EMBL/GenBank/DDBJ whole genome shotgun (WGS) entry which is preliminary data.</text>
</comment>